<feature type="region of interest" description="Disordered" evidence="1">
    <location>
        <begin position="44"/>
        <end position="183"/>
    </location>
</feature>
<dbReference type="Pfam" id="PF00106">
    <property type="entry name" value="adh_short"/>
    <property type="match status" value="1"/>
</dbReference>
<evidence type="ECO:0000313" key="2">
    <source>
        <dbReference type="EMBL" id="TLG00359.1"/>
    </source>
</evidence>
<protein>
    <submittedName>
        <fullName evidence="2">SDR family NAD(P)-dependent oxidoreductase</fullName>
    </submittedName>
</protein>
<dbReference type="AlphaFoldDB" id="A0A5R8P913"/>
<organism evidence="2 3">
    <name type="scientific">Nocardia cyriacigeorgica</name>
    <dbReference type="NCBI Taxonomy" id="135487"/>
    <lineage>
        <taxon>Bacteria</taxon>
        <taxon>Bacillati</taxon>
        <taxon>Actinomycetota</taxon>
        <taxon>Actinomycetes</taxon>
        <taxon>Mycobacteriales</taxon>
        <taxon>Nocardiaceae</taxon>
        <taxon>Nocardia</taxon>
    </lineage>
</organism>
<evidence type="ECO:0000313" key="3">
    <source>
        <dbReference type="Proteomes" id="UP000308349"/>
    </source>
</evidence>
<dbReference type="InterPro" id="IPR002347">
    <property type="entry name" value="SDR_fam"/>
</dbReference>
<name>A0A5R8P913_9NOCA</name>
<dbReference type="InterPro" id="IPR036291">
    <property type="entry name" value="NAD(P)-bd_dom_sf"/>
</dbReference>
<evidence type="ECO:0000256" key="1">
    <source>
        <dbReference type="SAM" id="MobiDB-lite"/>
    </source>
</evidence>
<dbReference type="Proteomes" id="UP000308349">
    <property type="component" value="Unassembled WGS sequence"/>
</dbReference>
<dbReference type="SUPFAM" id="SSF51735">
    <property type="entry name" value="NAD(P)-binding Rossmann-fold domains"/>
    <property type="match status" value="1"/>
</dbReference>
<proteinExistence type="predicted"/>
<feature type="compositionally biased region" description="Basic residues" evidence="1">
    <location>
        <begin position="70"/>
        <end position="82"/>
    </location>
</feature>
<accession>A0A5R8P913</accession>
<dbReference type="EMBL" id="VBUU01000031">
    <property type="protein sequence ID" value="TLG00359.1"/>
    <property type="molecule type" value="Genomic_DNA"/>
</dbReference>
<comment type="caution">
    <text evidence="2">The sequence shown here is derived from an EMBL/GenBank/DDBJ whole genome shotgun (WGS) entry which is preliminary data.</text>
</comment>
<sequence>MRTAIVTGGGAGIGRETARLLAKTGYRVVVADIDVLPGPLHSRLRIGQGRGAHGQSGAASGVARREDRCHRHLPWRHPHRSARARDTGRTRRRGAGGLAGATGQGPVPGLRHAGQGRQDRGAFDSPQSRRGAGQSRSMDRIRAVPPLARLGPGGRQRGLLRSRGSPAAPHSAAAESNHEVRQV</sequence>
<gene>
    <name evidence="2" type="ORF">FEK35_24265</name>
</gene>
<feature type="compositionally biased region" description="Low complexity" evidence="1">
    <location>
        <begin position="157"/>
        <end position="175"/>
    </location>
</feature>
<dbReference type="Gene3D" id="3.40.50.720">
    <property type="entry name" value="NAD(P)-binding Rossmann-like Domain"/>
    <property type="match status" value="1"/>
</dbReference>
<reference evidence="2 3" key="1">
    <citation type="submission" date="2019-05" db="EMBL/GenBank/DDBJ databases">
        <title>Genomes sequences of two Nocardia cyriacigeorgica environmental isolates, type strains Nocardia asteroides ATCC 19247 and Nocardia cyriacigeorgica DSM 44484.</title>
        <authorList>
            <person name="Vautrin F."/>
            <person name="Bergeron E."/>
            <person name="Dubost A."/>
            <person name="Abrouk D."/>
            <person name="Rodriguez Nava V."/>
            <person name="Pujic P."/>
        </authorList>
    </citation>
    <scope>NUCLEOTIDE SEQUENCE [LARGE SCALE GENOMIC DNA]</scope>
    <source>
        <strain evidence="2 3">EML 1456</strain>
    </source>
</reference>